<dbReference type="PANTHER" id="PTHR30435:SF1">
    <property type="entry name" value="FLAGELLAR HOOK PROTEIN FLGE"/>
    <property type="match status" value="1"/>
</dbReference>
<dbReference type="PANTHER" id="PTHR30435">
    <property type="entry name" value="FLAGELLAR PROTEIN"/>
    <property type="match status" value="1"/>
</dbReference>
<proteinExistence type="inferred from homology"/>
<evidence type="ECO:0000256" key="4">
    <source>
        <dbReference type="ARBA" id="ARBA00023143"/>
    </source>
</evidence>
<dbReference type="Proteomes" id="UP001217741">
    <property type="component" value="Unassembled WGS sequence"/>
</dbReference>
<protein>
    <recommendedName>
        <fullName evidence="3 5">Flagellar hook protein FlgE</fullName>
    </recommendedName>
</protein>
<dbReference type="Pfam" id="PF06429">
    <property type="entry name" value="Flg_bbr_C"/>
    <property type="match status" value="1"/>
</dbReference>
<evidence type="ECO:0000259" key="7">
    <source>
        <dbReference type="Pfam" id="PF06429"/>
    </source>
</evidence>
<dbReference type="GO" id="GO:0005829">
    <property type="term" value="C:cytosol"/>
    <property type="evidence" value="ECO:0007669"/>
    <property type="project" value="TreeGrafter"/>
</dbReference>
<feature type="domain" description="Flagellar hook protein FlgE D2" evidence="8">
    <location>
        <begin position="162"/>
        <end position="313"/>
    </location>
</feature>
<organism evidence="10 11">
    <name type="scientific">Pseudomonas putida</name>
    <name type="common">Arthrobacter siderocapsulatus</name>
    <dbReference type="NCBI Taxonomy" id="303"/>
    <lineage>
        <taxon>Bacteria</taxon>
        <taxon>Pseudomonadati</taxon>
        <taxon>Pseudomonadota</taxon>
        <taxon>Gammaproteobacteria</taxon>
        <taxon>Pseudomonadales</taxon>
        <taxon>Pseudomonadaceae</taxon>
        <taxon>Pseudomonas</taxon>
    </lineage>
</organism>
<dbReference type="Pfam" id="PF07559">
    <property type="entry name" value="FlgE_D2"/>
    <property type="match status" value="1"/>
</dbReference>
<feature type="domain" description="Flagellar basal-body/hook protein C-terminal" evidence="7">
    <location>
        <begin position="387"/>
        <end position="431"/>
    </location>
</feature>
<dbReference type="Pfam" id="PF22692">
    <property type="entry name" value="LlgE_F_G_D1"/>
    <property type="match status" value="1"/>
</dbReference>
<comment type="function">
    <text evidence="5">A flexible structure which links the flagellar filament to the drive apparatus in the basal body.</text>
</comment>
<gene>
    <name evidence="10" type="primary">flgE</name>
    <name evidence="10" type="ORF">P3W50_26750</name>
</gene>
<feature type="domain" description="Flagellar hook protein FlgE/F/G-like D1" evidence="9">
    <location>
        <begin position="84"/>
        <end position="141"/>
    </location>
</feature>
<keyword evidence="10" id="KW-0282">Flagellum</keyword>
<dbReference type="InterPro" id="IPR037925">
    <property type="entry name" value="FlgE/F/G-like"/>
</dbReference>
<keyword evidence="10" id="KW-0969">Cilium</keyword>
<dbReference type="NCBIfam" id="NF004238">
    <property type="entry name" value="PRK05682.1-1"/>
    <property type="match status" value="1"/>
</dbReference>
<dbReference type="GO" id="GO:0071978">
    <property type="term" value="P:bacterial-type flagellum-dependent swarming motility"/>
    <property type="evidence" value="ECO:0007669"/>
    <property type="project" value="TreeGrafter"/>
</dbReference>
<sequence length="432" mass="44300">MSFNIGLSGLNAASTSLNTTGNNIANVGTTGFKSARAEFGDMYANSLFLGSGRYKVGSGVSTQAISQQFTQGNVTTTGASLDLAINGNGFFITSNNGSNSYTRAGAFGTDSSGNIVDANGNRLQGYGVNADGDLVSGVLTDLTVSTAAVSPKATSNLTETVNLNSSDTVPSESPFDASNSKSYNYTFATDVYDSQGNKHSLNQYFVKTDTNAWSMYVTVDGVNPADPSSTEPYSADLSFSSAGALVGSTSDDFTVGSLGKLTLTNWVPASQNADGDMVANGASPASGGMLLDVVATTQYNTTSAQTAKVVDGYAPGSLSSLSIDADGYLFGTYSNGQSKVIGQVALANFANMQGLTPSGSTSWKESYASGVPVVGAPNSGVMGDITAGALEDSNVDLTSELVNLIKAQTNYQANAKTISTESTLMQTILQMT</sequence>
<reference evidence="10" key="1">
    <citation type="submission" date="2023-03" db="EMBL/GenBank/DDBJ databases">
        <title>Draft assemblies of triclosan tolerant bacteria isolated from returned activated sludge.</title>
        <authorList>
            <person name="Van Hamelsveld S."/>
        </authorList>
    </citation>
    <scope>NUCLEOTIDE SEQUENCE</scope>
    <source>
        <strain evidence="10">GW210012_S60</strain>
    </source>
</reference>
<dbReference type="NCBIfam" id="TIGR03506">
    <property type="entry name" value="FlgEFG_subfam"/>
    <property type="match status" value="1"/>
</dbReference>
<dbReference type="GO" id="GO:0009424">
    <property type="term" value="C:bacterial-type flagellum hook"/>
    <property type="evidence" value="ECO:0007669"/>
    <property type="project" value="TreeGrafter"/>
</dbReference>
<dbReference type="EMBL" id="JARJLO010000395">
    <property type="protein sequence ID" value="MDF3874037.1"/>
    <property type="molecule type" value="Genomic_DNA"/>
</dbReference>
<evidence type="ECO:0000259" key="8">
    <source>
        <dbReference type="Pfam" id="PF07559"/>
    </source>
</evidence>
<dbReference type="Pfam" id="PF00460">
    <property type="entry name" value="Flg_bb_rod"/>
    <property type="match status" value="1"/>
</dbReference>
<dbReference type="SUPFAM" id="SSF117143">
    <property type="entry name" value="Flagellar hook protein flgE"/>
    <property type="match status" value="1"/>
</dbReference>
<keyword evidence="10" id="KW-0966">Cell projection</keyword>
<evidence type="ECO:0000313" key="11">
    <source>
        <dbReference type="Proteomes" id="UP001217741"/>
    </source>
</evidence>
<dbReference type="GO" id="GO:0009425">
    <property type="term" value="C:bacterial-type flagellum basal body"/>
    <property type="evidence" value="ECO:0007669"/>
    <property type="project" value="UniProtKB-SubCell"/>
</dbReference>
<accession>A0AAW6PZD2</accession>
<comment type="similarity">
    <text evidence="2 5">Belongs to the flagella basal body rod proteins family.</text>
</comment>
<comment type="caution">
    <text evidence="10">The sequence shown here is derived from an EMBL/GenBank/DDBJ whole genome shotgun (WGS) entry which is preliminary data.</text>
</comment>
<dbReference type="InterPro" id="IPR037058">
    <property type="entry name" value="Falgellar_hook_FlgE_sf"/>
</dbReference>
<dbReference type="InterPro" id="IPR001444">
    <property type="entry name" value="Flag_bb_rod_N"/>
</dbReference>
<dbReference type="InterPro" id="IPR011491">
    <property type="entry name" value="FlgE_D2"/>
</dbReference>
<evidence type="ECO:0000259" key="9">
    <source>
        <dbReference type="Pfam" id="PF22692"/>
    </source>
</evidence>
<name>A0AAW6PZD2_PSEPU</name>
<evidence type="ECO:0000259" key="6">
    <source>
        <dbReference type="Pfam" id="PF00460"/>
    </source>
</evidence>
<dbReference type="InterPro" id="IPR020013">
    <property type="entry name" value="Flagellar_FlgE/F/G"/>
</dbReference>
<dbReference type="InterPro" id="IPR053967">
    <property type="entry name" value="LlgE_F_G-like_D1"/>
</dbReference>
<dbReference type="InterPro" id="IPR010930">
    <property type="entry name" value="Flg_bb/hook_C_dom"/>
</dbReference>
<evidence type="ECO:0000256" key="3">
    <source>
        <dbReference type="ARBA" id="ARBA00019015"/>
    </source>
</evidence>
<evidence type="ECO:0000313" key="10">
    <source>
        <dbReference type="EMBL" id="MDF3874037.1"/>
    </source>
</evidence>
<feature type="domain" description="Flagellar basal body rod protein N-terminal" evidence="6">
    <location>
        <begin position="4"/>
        <end position="33"/>
    </location>
</feature>
<evidence type="ECO:0000256" key="2">
    <source>
        <dbReference type="ARBA" id="ARBA00009677"/>
    </source>
</evidence>
<evidence type="ECO:0000256" key="1">
    <source>
        <dbReference type="ARBA" id="ARBA00004117"/>
    </source>
</evidence>
<keyword evidence="4 5" id="KW-0975">Bacterial flagellum</keyword>
<dbReference type="AlphaFoldDB" id="A0AAW6PZD2"/>
<evidence type="ECO:0000256" key="5">
    <source>
        <dbReference type="RuleBase" id="RU362116"/>
    </source>
</evidence>
<dbReference type="RefSeq" id="WP_236198241.1">
    <property type="nucleotide sequence ID" value="NZ_BQII01000069.1"/>
</dbReference>
<comment type="subcellular location">
    <subcellularLocation>
        <location evidence="1 5">Bacterial flagellum basal body</location>
    </subcellularLocation>
</comment>
<dbReference type="Gene3D" id="2.60.98.20">
    <property type="entry name" value="Flagellar hook protein FlgE"/>
    <property type="match status" value="1"/>
</dbReference>